<sequence>MKGIFTAILVCAVSSLLAGPAPRRANPVLAPVPKLEEDGYDWNGRHEAIVREQKAINPDLVFVGDSLTHAWGGVPETGLSPQRRTGEAIAAKAFAGHRVLNCGFGWDRTQNVLWRLDHGELDGIQPKTVVVNIGTNNTTPTNNAGPCSPAEIAEGVLAVCDRVRAKCPATKIVLMEIFPRWTPGHPGRAVIAEVNKRLAEAVKARSRGGEKIVLRDLAPALLDDKGEFKPGVMAGDKTHLAAGGYEAWAKLIADELK</sequence>
<gene>
    <name evidence="3" type="ORF">OKA05_08675</name>
</gene>
<dbReference type="InterPro" id="IPR013830">
    <property type="entry name" value="SGNH_hydro"/>
</dbReference>
<evidence type="ECO:0000259" key="2">
    <source>
        <dbReference type="Pfam" id="PF13472"/>
    </source>
</evidence>
<evidence type="ECO:0000313" key="3">
    <source>
        <dbReference type="EMBL" id="MCW1922626.1"/>
    </source>
</evidence>
<dbReference type="Pfam" id="PF13472">
    <property type="entry name" value="Lipase_GDSL_2"/>
    <property type="match status" value="1"/>
</dbReference>
<organism evidence="3 4">
    <name type="scientific">Luteolibacter arcticus</name>
    <dbReference type="NCBI Taxonomy" id="1581411"/>
    <lineage>
        <taxon>Bacteria</taxon>
        <taxon>Pseudomonadati</taxon>
        <taxon>Verrucomicrobiota</taxon>
        <taxon>Verrucomicrobiia</taxon>
        <taxon>Verrucomicrobiales</taxon>
        <taxon>Verrucomicrobiaceae</taxon>
        <taxon>Luteolibacter</taxon>
    </lineage>
</organism>
<keyword evidence="1" id="KW-0732">Signal</keyword>
<feature type="chain" id="PRO_5047372321" evidence="1">
    <location>
        <begin position="19"/>
        <end position="257"/>
    </location>
</feature>
<feature type="domain" description="SGNH hydrolase-type esterase" evidence="2">
    <location>
        <begin position="62"/>
        <end position="247"/>
    </location>
</feature>
<dbReference type="Gene3D" id="3.40.50.1110">
    <property type="entry name" value="SGNH hydrolase"/>
    <property type="match status" value="1"/>
</dbReference>
<dbReference type="Proteomes" id="UP001320876">
    <property type="component" value="Unassembled WGS sequence"/>
</dbReference>
<dbReference type="InterPro" id="IPR036514">
    <property type="entry name" value="SGNH_hydro_sf"/>
</dbReference>
<proteinExistence type="predicted"/>
<dbReference type="SUPFAM" id="SSF52266">
    <property type="entry name" value="SGNH hydrolase"/>
    <property type="match status" value="1"/>
</dbReference>
<accession>A0ABT3GGN6</accession>
<dbReference type="RefSeq" id="WP_264486735.1">
    <property type="nucleotide sequence ID" value="NZ_JAPDDT010000003.1"/>
</dbReference>
<reference evidence="3 4" key="1">
    <citation type="submission" date="2022-10" db="EMBL/GenBank/DDBJ databases">
        <title>Luteolibacter arcticus strain CCTCC AB 2014275, whole genome shotgun sequencing project.</title>
        <authorList>
            <person name="Zhao G."/>
            <person name="Shen L."/>
        </authorList>
    </citation>
    <scope>NUCLEOTIDE SEQUENCE [LARGE SCALE GENOMIC DNA]</scope>
    <source>
        <strain evidence="3 4">CCTCC AB 2014275</strain>
    </source>
</reference>
<dbReference type="EMBL" id="JAPDDT010000003">
    <property type="protein sequence ID" value="MCW1922626.1"/>
    <property type="molecule type" value="Genomic_DNA"/>
</dbReference>
<feature type="signal peptide" evidence="1">
    <location>
        <begin position="1"/>
        <end position="18"/>
    </location>
</feature>
<name>A0ABT3GGN6_9BACT</name>
<dbReference type="PANTHER" id="PTHR30383:SF5">
    <property type="entry name" value="SGNH HYDROLASE-TYPE ESTERASE DOMAIN-CONTAINING PROTEIN"/>
    <property type="match status" value="1"/>
</dbReference>
<keyword evidence="4" id="KW-1185">Reference proteome</keyword>
<protein>
    <submittedName>
        <fullName evidence="3">GDSL-type esterase/lipase family protein</fullName>
    </submittedName>
</protein>
<evidence type="ECO:0000313" key="4">
    <source>
        <dbReference type="Proteomes" id="UP001320876"/>
    </source>
</evidence>
<comment type="caution">
    <text evidence="3">The sequence shown here is derived from an EMBL/GenBank/DDBJ whole genome shotgun (WGS) entry which is preliminary data.</text>
</comment>
<dbReference type="InterPro" id="IPR051532">
    <property type="entry name" value="Ester_Hydrolysis_Enzymes"/>
</dbReference>
<evidence type="ECO:0000256" key="1">
    <source>
        <dbReference type="SAM" id="SignalP"/>
    </source>
</evidence>
<dbReference type="PANTHER" id="PTHR30383">
    <property type="entry name" value="THIOESTERASE 1/PROTEASE 1/LYSOPHOSPHOLIPASE L1"/>
    <property type="match status" value="1"/>
</dbReference>